<accession>A0A939JZC4</accession>
<name>A0A939JZC4_9BACT</name>
<gene>
    <name evidence="1" type="ORF">J2I48_07310</name>
</gene>
<keyword evidence="2" id="KW-1185">Reference proteome</keyword>
<evidence type="ECO:0000313" key="1">
    <source>
        <dbReference type="EMBL" id="MBO0930791.1"/>
    </source>
</evidence>
<dbReference type="RefSeq" id="WP_207334743.1">
    <property type="nucleotide sequence ID" value="NZ_JAFMYU010000004.1"/>
</dbReference>
<organism evidence="1 2">
    <name type="scientific">Fibrella aquatilis</name>
    <dbReference type="NCBI Taxonomy" id="2817059"/>
    <lineage>
        <taxon>Bacteria</taxon>
        <taxon>Pseudomonadati</taxon>
        <taxon>Bacteroidota</taxon>
        <taxon>Cytophagia</taxon>
        <taxon>Cytophagales</taxon>
        <taxon>Spirosomataceae</taxon>
        <taxon>Fibrella</taxon>
    </lineage>
</organism>
<evidence type="ECO:0000313" key="2">
    <source>
        <dbReference type="Proteomes" id="UP000664795"/>
    </source>
</evidence>
<dbReference type="EMBL" id="JAFMYU010000004">
    <property type="protein sequence ID" value="MBO0930791.1"/>
    <property type="molecule type" value="Genomic_DNA"/>
</dbReference>
<proteinExistence type="predicted"/>
<reference evidence="1 2" key="1">
    <citation type="submission" date="2021-03" db="EMBL/GenBank/DDBJ databases">
        <title>Fibrella sp. HMF5036 genome sequencing and assembly.</title>
        <authorList>
            <person name="Kang H."/>
            <person name="Kim H."/>
            <person name="Bae S."/>
            <person name="Joh K."/>
        </authorList>
    </citation>
    <scope>NUCLEOTIDE SEQUENCE [LARGE SCALE GENOMIC DNA]</scope>
    <source>
        <strain evidence="1 2">HMF5036</strain>
    </source>
</reference>
<protein>
    <submittedName>
        <fullName evidence="1">Uncharacterized protein</fullName>
    </submittedName>
</protein>
<comment type="caution">
    <text evidence="1">The sequence shown here is derived from an EMBL/GenBank/DDBJ whole genome shotgun (WGS) entry which is preliminary data.</text>
</comment>
<dbReference type="AlphaFoldDB" id="A0A939JZC4"/>
<sequence>MTIDERIDRLELRLVELSQRIDTLYEMYEKLLAIGITLDADEIKAIQQQLAKSAINLENRQN</sequence>
<dbReference type="Proteomes" id="UP000664795">
    <property type="component" value="Unassembled WGS sequence"/>
</dbReference>